<dbReference type="Gene3D" id="2.40.10.220">
    <property type="entry name" value="predicted glycosyltransferase like domains"/>
    <property type="match status" value="1"/>
</dbReference>
<dbReference type="SUPFAM" id="SSF141371">
    <property type="entry name" value="PilZ domain-like"/>
    <property type="match status" value="1"/>
</dbReference>
<accession>A0A0B5BDA9</accession>
<feature type="domain" description="Response regulatory" evidence="3">
    <location>
        <begin position="5"/>
        <end position="121"/>
    </location>
</feature>
<sequence>MGEPTVLLVDDEQFFLNLLCEFLRESPVSVMTAESGPAALERVRTHRPALIVLDYRMPEMSGAACCARLKADPRLHRIPVIMVVGEGKDDDRLACRTAGCDAIITKPLDRREFLDVGRRFLPDVERRQLRVSYGGLAVFRKGDESFHGTVEDLSPNGAYVAARCNMEVDETLHLGFVLPGPVLVETESRVAWINQGHQRIKKGLPDGFGVEFLDLAKETSELVKRFVAENVPR</sequence>
<dbReference type="GO" id="GO:0035438">
    <property type="term" value="F:cyclic-di-GMP binding"/>
    <property type="evidence" value="ECO:0007669"/>
    <property type="project" value="InterPro"/>
</dbReference>
<name>A0A0B5BDA9_9BACT</name>
<keyword evidence="1 2" id="KW-0597">Phosphoprotein</keyword>
<dbReference type="Pfam" id="PF00072">
    <property type="entry name" value="Response_reg"/>
    <property type="match status" value="1"/>
</dbReference>
<evidence type="ECO:0000313" key="5">
    <source>
        <dbReference type="Proteomes" id="UP000057609"/>
    </source>
</evidence>
<dbReference type="InterPro" id="IPR011006">
    <property type="entry name" value="CheY-like_superfamily"/>
</dbReference>
<dbReference type="SUPFAM" id="SSF52172">
    <property type="entry name" value="CheY-like"/>
    <property type="match status" value="1"/>
</dbReference>
<dbReference type="AlphaFoldDB" id="A0A0B5BDA9"/>
<dbReference type="KEGG" id="gpi:GPICK_14775"/>
<dbReference type="Proteomes" id="UP000057609">
    <property type="component" value="Chromosome"/>
</dbReference>
<dbReference type="OrthoDB" id="5387333at2"/>
<dbReference type="GO" id="GO:0000160">
    <property type="term" value="P:phosphorelay signal transduction system"/>
    <property type="evidence" value="ECO:0007669"/>
    <property type="project" value="InterPro"/>
</dbReference>
<protein>
    <submittedName>
        <fullName evidence="4">Chemotaxis protein CheY</fullName>
    </submittedName>
</protein>
<dbReference type="Pfam" id="PF07238">
    <property type="entry name" value="PilZ"/>
    <property type="match status" value="1"/>
</dbReference>
<feature type="modified residue" description="4-aspartylphosphate" evidence="2">
    <location>
        <position position="54"/>
    </location>
</feature>
<dbReference type="InterPro" id="IPR009875">
    <property type="entry name" value="PilZ_domain"/>
</dbReference>
<evidence type="ECO:0000313" key="4">
    <source>
        <dbReference type="EMBL" id="AJE04452.1"/>
    </source>
</evidence>
<dbReference type="STRING" id="345632.GPICK_14775"/>
<evidence type="ECO:0000259" key="3">
    <source>
        <dbReference type="PROSITE" id="PS50110"/>
    </source>
</evidence>
<dbReference type="HOGENOM" id="CLU_101334_0_0_7"/>
<keyword evidence="5" id="KW-1185">Reference proteome</keyword>
<dbReference type="InterPro" id="IPR050595">
    <property type="entry name" value="Bact_response_regulator"/>
</dbReference>
<dbReference type="PROSITE" id="PS50110">
    <property type="entry name" value="RESPONSE_REGULATORY"/>
    <property type="match status" value="1"/>
</dbReference>
<dbReference type="Gene3D" id="3.40.50.2300">
    <property type="match status" value="1"/>
</dbReference>
<dbReference type="EMBL" id="CP009788">
    <property type="protein sequence ID" value="AJE04452.1"/>
    <property type="molecule type" value="Genomic_DNA"/>
</dbReference>
<gene>
    <name evidence="4" type="ORF">GPICK_14775</name>
</gene>
<dbReference type="SMART" id="SM00448">
    <property type="entry name" value="REC"/>
    <property type="match status" value="1"/>
</dbReference>
<dbReference type="PANTHER" id="PTHR44591:SF20">
    <property type="entry name" value="PROTEIN PILH"/>
    <property type="match status" value="1"/>
</dbReference>
<dbReference type="PANTHER" id="PTHR44591">
    <property type="entry name" value="STRESS RESPONSE REGULATOR PROTEIN 1"/>
    <property type="match status" value="1"/>
</dbReference>
<reference evidence="4 5" key="1">
    <citation type="journal article" date="2015" name="Genome Announc.">
        <title>Complete Genome of Geobacter pickeringii G13T, a Metal-Reducing Isolate from Sedimentary Kaolin Deposits.</title>
        <authorList>
            <person name="Badalamenti J.P."/>
            <person name="Bond D.R."/>
        </authorList>
    </citation>
    <scope>NUCLEOTIDE SEQUENCE [LARGE SCALE GENOMIC DNA]</scope>
    <source>
        <strain evidence="4 5">G13</strain>
    </source>
</reference>
<organism evidence="4 5">
    <name type="scientific">Geobacter pickeringii</name>
    <dbReference type="NCBI Taxonomy" id="345632"/>
    <lineage>
        <taxon>Bacteria</taxon>
        <taxon>Pseudomonadati</taxon>
        <taxon>Thermodesulfobacteriota</taxon>
        <taxon>Desulfuromonadia</taxon>
        <taxon>Geobacterales</taxon>
        <taxon>Geobacteraceae</taxon>
        <taxon>Geobacter</taxon>
    </lineage>
</organism>
<dbReference type="RefSeq" id="WP_039744473.1">
    <property type="nucleotide sequence ID" value="NZ_CP009788.1"/>
</dbReference>
<evidence type="ECO:0000256" key="1">
    <source>
        <dbReference type="ARBA" id="ARBA00022553"/>
    </source>
</evidence>
<evidence type="ECO:0000256" key="2">
    <source>
        <dbReference type="PROSITE-ProRule" id="PRU00169"/>
    </source>
</evidence>
<dbReference type="InterPro" id="IPR001789">
    <property type="entry name" value="Sig_transdc_resp-reg_receiver"/>
</dbReference>
<proteinExistence type="predicted"/>